<evidence type="ECO:0000256" key="9">
    <source>
        <dbReference type="HAMAP-Rule" id="MF_00307"/>
    </source>
</evidence>
<accession>A0A401H8M0</accession>
<comment type="similarity">
    <text evidence="2 9">Belongs to the prefoldin subunit beta family.</text>
</comment>
<dbReference type="NCBIfam" id="TIGR02338">
    <property type="entry name" value="gimC_beta"/>
    <property type="match status" value="1"/>
</dbReference>
<dbReference type="GO" id="GO:0051087">
    <property type="term" value="F:protein-folding chaperone binding"/>
    <property type="evidence" value="ECO:0007669"/>
    <property type="project" value="TreeGrafter"/>
</dbReference>
<dbReference type="SUPFAM" id="SSF46579">
    <property type="entry name" value="Prefoldin"/>
    <property type="match status" value="1"/>
</dbReference>
<dbReference type="GO" id="GO:0051131">
    <property type="term" value="P:chaperone-mediated protein complex assembly"/>
    <property type="evidence" value="ECO:0007669"/>
    <property type="project" value="TreeGrafter"/>
</dbReference>
<keyword evidence="10" id="KW-0175">Coiled coil</keyword>
<dbReference type="GO" id="GO:0006457">
    <property type="term" value="P:protein folding"/>
    <property type="evidence" value="ECO:0007669"/>
    <property type="project" value="UniProtKB-UniRule"/>
</dbReference>
<comment type="subunit">
    <text evidence="3 9">Heterohexamer of two alpha and four beta subunits.</text>
</comment>
<evidence type="ECO:0000313" key="11">
    <source>
        <dbReference type="EMBL" id="GBF08679.1"/>
    </source>
</evidence>
<dbReference type="AlphaFoldDB" id="A0A401H8M0"/>
<evidence type="ECO:0000256" key="6">
    <source>
        <dbReference type="ARBA" id="ARBA00023186"/>
    </source>
</evidence>
<name>A0A401H8M0_AERPX</name>
<dbReference type="EMBL" id="BDMD01000016">
    <property type="protein sequence ID" value="GBF08679.1"/>
    <property type="molecule type" value="Genomic_DNA"/>
</dbReference>
<protein>
    <recommendedName>
        <fullName evidence="4 9">Prefoldin subunit beta</fullName>
    </recommendedName>
    <alternativeName>
        <fullName evidence="8 9">GimC subunit beta</fullName>
    </alternativeName>
</protein>
<evidence type="ECO:0000256" key="10">
    <source>
        <dbReference type="SAM" id="Coils"/>
    </source>
</evidence>
<dbReference type="GO" id="GO:0005737">
    <property type="term" value="C:cytoplasm"/>
    <property type="evidence" value="ECO:0007669"/>
    <property type="project" value="UniProtKB-SubCell"/>
</dbReference>
<dbReference type="RefSeq" id="WP_131159733.1">
    <property type="nucleotide sequence ID" value="NZ_BDMD01000016.1"/>
</dbReference>
<dbReference type="InterPro" id="IPR002777">
    <property type="entry name" value="PFD_beta-like"/>
</dbReference>
<evidence type="ECO:0000256" key="1">
    <source>
        <dbReference type="ARBA" id="ARBA00004496"/>
    </source>
</evidence>
<evidence type="ECO:0000313" key="12">
    <source>
        <dbReference type="Proteomes" id="UP000291213"/>
    </source>
</evidence>
<dbReference type="Pfam" id="PF01920">
    <property type="entry name" value="Prefoldin_2"/>
    <property type="match status" value="1"/>
</dbReference>
<evidence type="ECO:0000256" key="2">
    <source>
        <dbReference type="ARBA" id="ARBA00008045"/>
    </source>
</evidence>
<dbReference type="CDD" id="cd23162">
    <property type="entry name" value="Prefoldin_beta_GimC"/>
    <property type="match status" value="1"/>
</dbReference>
<sequence>MVERLPPEVEAKYTKYLKLRETLSVVMREKATVEAGLAEVESVLKELEGLPEDAELYRLTGFVLVKKSKNEVVEDLNKKKEDLELKLKVLKSQEEHLKKELERIESELRRLLQGGAVGGAKGA</sequence>
<comment type="subcellular location">
    <subcellularLocation>
        <location evidence="1 9">Cytoplasm</location>
    </subcellularLocation>
</comment>
<dbReference type="InterPro" id="IPR009053">
    <property type="entry name" value="Prefoldin"/>
</dbReference>
<dbReference type="HAMAP" id="MF_00307">
    <property type="entry name" value="PfdB"/>
    <property type="match status" value="1"/>
</dbReference>
<evidence type="ECO:0000256" key="5">
    <source>
        <dbReference type="ARBA" id="ARBA00022490"/>
    </source>
</evidence>
<evidence type="ECO:0000256" key="3">
    <source>
        <dbReference type="ARBA" id="ARBA00011716"/>
    </source>
</evidence>
<dbReference type="GO" id="GO:0051082">
    <property type="term" value="F:unfolded protein binding"/>
    <property type="evidence" value="ECO:0007669"/>
    <property type="project" value="UniProtKB-UniRule"/>
</dbReference>
<dbReference type="OrthoDB" id="45686at2157"/>
<evidence type="ECO:0000256" key="7">
    <source>
        <dbReference type="ARBA" id="ARBA00025077"/>
    </source>
</evidence>
<evidence type="ECO:0000256" key="8">
    <source>
        <dbReference type="ARBA" id="ARBA00033461"/>
    </source>
</evidence>
<dbReference type="PANTHER" id="PTHR21431:SF0">
    <property type="entry name" value="PREFOLDIN SUBUNIT 6"/>
    <property type="match status" value="1"/>
</dbReference>
<keyword evidence="5 9" id="KW-0963">Cytoplasm</keyword>
<dbReference type="Gene3D" id="1.10.287.370">
    <property type="match status" value="1"/>
</dbReference>
<proteinExistence type="inferred from homology"/>
<dbReference type="Proteomes" id="UP000291213">
    <property type="component" value="Unassembled WGS sequence"/>
</dbReference>
<comment type="caution">
    <text evidence="11">The sequence shown here is derived from an EMBL/GenBank/DDBJ whole genome shotgun (WGS) entry which is preliminary data.</text>
</comment>
<evidence type="ECO:0000256" key="4">
    <source>
        <dbReference type="ARBA" id="ARBA00016304"/>
    </source>
</evidence>
<reference evidence="11 12" key="1">
    <citation type="submission" date="2017-02" db="EMBL/GenBank/DDBJ databases">
        <title>isolation and characterization of a novel temperate virus Aeropyrum globular virus 1 infecting hyperthermophilic archaeon Aeropyrum.</title>
        <authorList>
            <person name="Yumiya M."/>
            <person name="Yoshida T."/>
            <person name="Sako Y."/>
        </authorList>
    </citation>
    <scope>NUCLEOTIDE SEQUENCE [LARGE SCALE GENOMIC DNA]</scope>
    <source>
        <strain evidence="11 12">YK1-12-2013</strain>
    </source>
</reference>
<dbReference type="InterPro" id="IPR012713">
    <property type="entry name" value="PfdB"/>
</dbReference>
<comment type="function">
    <text evidence="7 9">Molecular chaperone capable of stabilizing a range of proteins. Seems to fulfill an ATP-independent, HSP70-like function in archaeal de novo protein folding.</text>
</comment>
<dbReference type="GO" id="GO:0016272">
    <property type="term" value="C:prefoldin complex"/>
    <property type="evidence" value="ECO:0007669"/>
    <property type="project" value="UniProtKB-UniRule"/>
</dbReference>
<dbReference type="PANTHER" id="PTHR21431">
    <property type="entry name" value="PREFOLDIN SUBUNIT 6"/>
    <property type="match status" value="1"/>
</dbReference>
<organism evidence="11 12">
    <name type="scientific">Aeropyrum pernix</name>
    <dbReference type="NCBI Taxonomy" id="56636"/>
    <lineage>
        <taxon>Archaea</taxon>
        <taxon>Thermoproteota</taxon>
        <taxon>Thermoprotei</taxon>
        <taxon>Desulfurococcales</taxon>
        <taxon>Desulfurococcaceae</taxon>
        <taxon>Aeropyrum</taxon>
    </lineage>
</organism>
<gene>
    <name evidence="9" type="primary">pfdB</name>
    <name evidence="11" type="ORF">apy_04040</name>
</gene>
<feature type="coiled-coil region" evidence="10">
    <location>
        <begin position="66"/>
        <end position="114"/>
    </location>
</feature>
<keyword evidence="6 9" id="KW-0143">Chaperone</keyword>